<evidence type="ECO:0000313" key="11">
    <source>
        <dbReference type="EMBL" id="ATX81507.1"/>
    </source>
</evidence>
<keyword evidence="12" id="KW-1185">Reference proteome</keyword>
<dbReference type="GO" id="GO:0005315">
    <property type="term" value="F:phosphate transmembrane transporter activity"/>
    <property type="evidence" value="ECO:0007669"/>
    <property type="project" value="InterPro"/>
</dbReference>
<accession>A0A2K8L2J0</accession>
<dbReference type="InterPro" id="IPR024573">
    <property type="entry name" value="DUF3333"/>
</dbReference>
<feature type="domain" description="ABC transmembrane type-1" evidence="10">
    <location>
        <begin position="170"/>
        <end position="377"/>
    </location>
</feature>
<keyword evidence="5 9" id="KW-1003">Cell membrane</keyword>
<evidence type="ECO:0000256" key="2">
    <source>
        <dbReference type="ARBA" id="ARBA00007069"/>
    </source>
</evidence>
<evidence type="ECO:0000256" key="3">
    <source>
        <dbReference type="ARBA" id="ARBA00016864"/>
    </source>
</evidence>
<gene>
    <name evidence="11" type="ORF">Ga0123462_0637</name>
</gene>
<evidence type="ECO:0000256" key="6">
    <source>
        <dbReference type="ARBA" id="ARBA00022692"/>
    </source>
</evidence>
<dbReference type="CDD" id="cd06261">
    <property type="entry name" value="TM_PBP2"/>
    <property type="match status" value="1"/>
</dbReference>
<dbReference type="InterPro" id="IPR035906">
    <property type="entry name" value="MetI-like_sf"/>
</dbReference>
<dbReference type="KEGG" id="mfn:Ga0123462_0637"/>
<feature type="transmembrane region" description="Helical" evidence="9">
    <location>
        <begin position="215"/>
        <end position="236"/>
    </location>
</feature>
<evidence type="ECO:0000256" key="9">
    <source>
        <dbReference type="RuleBase" id="RU363043"/>
    </source>
</evidence>
<comment type="similarity">
    <text evidence="2 9">Belongs to the binding-protein-dependent transport system permease family. CysTW subfamily.</text>
</comment>
<protein>
    <recommendedName>
        <fullName evidence="3 9">Phosphate transport system permease protein PstA</fullName>
    </recommendedName>
</protein>
<evidence type="ECO:0000256" key="7">
    <source>
        <dbReference type="ARBA" id="ARBA00022989"/>
    </source>
</evidence>
<dbReference type="Pfam" id="PF11812">
    <property type="entry name" value="DUF3333"/>
    <property type="match status" value="1"/>
</dbReference>
<organism evidence="11 12">
    <name type="scientific">Mariprofundus ferrinatatus</name>
    <dbReference type="NCBI Taxonomy" id="1921087"/>
    <lineage>
        <taxon>Bacteria</taxon>
        <taxon>Pseudomonadati</taxon>
        <taxon>Pseudomonadota</taxon>
        <taxon>Candidatius Mariprofundia</taxon>
        <taxon>Mariprofundales</taxon>
        <taxon>Mariprofundaceae</taxon>
        <taxon>Mariprofundus</taxon>
    </lineage>
</organism>
<keyword evidence="7 9" id="KW-1133">Transmembrane helix</keyword>
<feature type="transmembrane region" description="Helical" evidence="9">
    <location>
        <begin position="286"/>
        <end position="308"/>
    </location>
</feature>
<evidence type="ECO:0000256" key="8">
    <source>
        <dbReference type="ARBA" id="ARBA00023136"/>
    </source>
</evidence>
<feature type="transmembrane region" description="Helical" evidence="9">
    <location>
        <begin position="21"/>
        <end position="41"/>
    </location>
</feature>
<dbReference type="Gene3D" id="1.10.3720.10">
    <property type="entry name" value="MetI-like"/>
    <property type="match status" value="1"/>
</dbReference>
<evidence type="ECO:0000256" key="1">
    <source>
        <dbReference type="ARBA" id="ARBA00004651"/>
    </source>
</evidence>
<name>A0A2K8L2J0_9PROT</name>
<dbReference type="Pfam" id="PF00528">
    <property type="entry name" value="BPD_transp_1"/>
    <property type="match status" value="1"/>
</dbReference>
<evidence type="ECO:0000259" key="10">
    <source>
        <dbReference type="PROSITE" id="PS50928"/>
    </source>
</evidence>
<keyword evidence="4" id="KW-0813">Transport</keyword>
<dbReference type="PANTHER" id="PTHR43470">
    <property type="entry name" value="PHOSPHATE TRANSPORT SYSTEM PERMEASE PROTEIN PSTA-RELATED"/>
    <property type="match status" value="1"/>
</dbReference>
<reference evidence="11 12" key="1">
    <citation type="submission" date="2016-12" db="EMBL/GenBank/DDBJ databases">
        <title>Isolation and genomic insights into novel planktonic Zetaproteobacteria from stratified waters of the Chesapeake Bay.</title>
        <authorList>
            <person name="McAllister S.M."/>
            <person name="Kato S."/>
            <person name="Chan C.S."/>
            <person name="Chiu B.K."/>
            <person name="Field E.K."/>
        </authorList>
    </citation>
    <scope>NUCLEOTIDE SEQUENCE [LARGE SCALE GENOMIC DNA]</scope>
    <source>
        <strain evidence="11 12">CP-8</strain>
    </source>
</reference>
<sequence length="388" mass="42547">MQLTDIQISRKRKRERADKRFRLYGLGALVLALAFLLFFFVDIISKGLPAFEQAEVLVEVEYSQAAASNYNKAIPREYKSVVSRAWLRTIPLTLQNNPELIGQKQKIWVLADGRVDQYLKGNEGHRLKEKDQRFADELKQNGLLRLGFNSGFFTTGDSKLPENAGILAAAVGSVLVLILTMLLAVPVGVMTAIYLEEFATDNRFTRLIEVNINNLAAIPSILYGLLGLAIFINFMGVPRSSALVGGLTLALMTLPVIIIATRAALRAVPETIREAAYGLGASRLQTVLHHVLPLAMPGILTGSIIGLAQAMGETAPLLIVGMMAYIPDTAESIMQATTVLPAQIYTWSGESLRAFEERTAAGIMVLLTVLLSLNALAVLLRRRSERTW</sequence>
<feature type="transmembrane region" description="Helical" evidence="9">
    <location>
        <begin position="166"/>
        <end position="195"/>
    </location>
</feature>
<proteinExistence type="inferred from homology"/>
<feature type="transmembrane region" description="Helical" evidence="9">
    <location>
        <begin position="360"/>
        <end position="380"/>
    </location>
</feature>
<evidence type="ECO:0000256" key="4">
    <source>
        <dbReference type="ARBA" id="ARBA00022448"/>
    </source>
</evidence>
<evidence type="ECO:0000256" key="5">
    <source>
        <dbReference type="ARBA" id="ARBA00022475"/>
    </source>
</evidence>
<dbReference type="InterPro" id="IPR000515">
    <property type="entry name" value="MetI-like"/>
</dbReference>
<evidence type="ECO:0000313" key="12">
    <source>
        <dbReference type="Proteomes" id="UP000231637"/>
    </source>
</evidence>
<dbReference type="PROSITE" id="PS50928">
    <property type="entry name" value="ABC_TM1"/>
    <property type="match status" value="1"/>
</dbReference>
<dbReference type="InterPro" id="IPR005672">
    <property type="entry name" value="Phosphate_PstA"/>
</dbReference>
<keyword evidence="8 9" id="KW-0472">Membrane</keyword>
<comment type="subcellular location">
    <subcellularLocation>
        <location evidence="9">Cell inner membrane</location>
        <topology evidence="9">Multi-pass membrane protein</topology>
    </subcellularLocation>
    <subcellularLocation>
        <location evidence="1">Cell membrane</location>
        <topology evidence="1">Multi-pass membrane protein</topology>
    </subcellularLocation>
</comment>
<dbReference type="NCBIfam" id="TIGR00974">
    <property type="entry name" value="3a0107s02c"/>
    <property type="match status" value="1"/>
</dbReference>
<feature type="transmembrane region" description="Helical" evidence="9">
    <location>
        <begin position="242"/>
        <end position="265"/>
    </location>
</feature>
<dbReference type="OrthoDB" id="5290278at2"/>
<dbReference type="GO" id="GO:0035435">
    <property type="term" value="P:phosphate ion transmembrane transport"/>
    <property type="evidence" value="ECO:0007669"/>
    <property type="project" value="InterPro"/>
</dbReference>
<keyword evidence="6 9" id="KW-0812">Transmembrane</keyword>
<dbReference type="Proteomes" id="UP000231637">
    <property type="component" value="Chromosome"/>
</dbReference>
<dbReference type="SUPFAM" id="SSF161098">
    <property type="entry name" value="MetI-like"/>
    <property type="match status" value="1"/>
</dbReference>
<dbReference type="AlphaFoldDB" id="A0A2K8L2J0"/>
<dbReference type="GO" id="GO:0005886">
    <property type="term" value="C:plasma membrane"/>
    <property type="evidence" value="ECO:0007669"/>
    <property type="project" value="UniProtKB-SubCell"/>
</dbReference>
<dbReference type="EMBL" id="CP018800">
    <property type="protein sequence ID" value="ATX81507.1"/>
    <property type="molecule type" value="Genomic_DNA"/>
</dbReference>